<evidence type="ECO:0000313" key="1">
    <source>
        <dbReference type="EMBL" id="OQV15389.1"/>
    </source>
</evidence>
<proteinExistence type="predicted"/>
<comment type="caution">
    <text evidence="1">The sequence shown here is derived from an EMBL/GenBank/DDBJ whole genome shotgun (WGS) entry which is preliminary data.</text>
</comment>
<dbReference type="AlphaFoldDB" id="A0A1W0WJN6"/>
<accession>A0A1W0WJN6</accession>
<sequence>MPLRFIARYLMNHPEIIDKLANSYPFRRAAQLGASLFFKSQGAGLSALQKTTQVMETWYGKTTGPLAKRVEQAVHQAGKTAVSADEKLMRMKRAMEDMQKKLK</sequence>
<dbReference type="PANTHER" id="PTHR41161:SF1">
    <property type="entry name" value="PROTEIN NCBP2AS2"/>
    <property type="match status" value="1"/>
</dbReference>
<dbReference type="PANTHER" id="PTHR41161">
    <property type="entry name" value="PROTEIN NCBP2AS2"/>
    <property type="match status" value="1"/>
</dbReference>
<evidence type="ECO:0000313" key="2">
    <source>
        <dbReference type="Proteomes" id="UP000192578"/>
    </source>
</evidence>
<dbReference type="InterPro" id="IPR042407">
    <property type="entry name" value="NCBP2-AS2"/>
</dbReference>
<dbReference type="OrthoDB" id="5950777at2759"/>
<protein>
    <submittedName>
        <fullName evidence="1">Uncharacterized protein</fullName>
    </submittedName>
</protein>
<reference evidence="2" key="1">
    <citation type="submission" date="2017-01" db="EMBL/GenBank/DDBJ databases">
        <title>Comparative genomics of anhydrobiosis in the tardigrade Hypsibius dujardini.</title>
        <authorList>
            <person name="Yoshida Y."/>
            <person name="Koutsovoulos G."/>
            <person name="Laetsch D."/>
            <person name="Stevens L."/>
            <person name="Kumar S."/>
            <person name="Horikawa D."/>
            <person name="Ishino K."/>
            <person name="Komine S."/>
            <person name="Tomita M."/>
            <person name="Blaxter M."/>
            <person name="Arakawa K."/>
        </authorList>
    </citation>
    <scope>NUCLEOTIDE SEQUENCE [LARGE SCALE GENOMIC DNA]</scope>
    <source>
        <strain evidence="2">Z151</strain>
    </source>
</reference>
<dbReference type="Proteomes" id="UP000192578">
    <property type="component" value="Unassembled WGS sequence"/>
</dbReference>
<keyword evidence="2" id="KW-1185">Reference proteome</keyword>
<name>A0A1W0WJN6_HYPEX</name>
<organism evidence="1 2">
    <name type="scientific">Hypsibius exemplaris</name>
    <name type="common">Freshwater tardigrade</name>
    <dbReference type="NCBI Taxonomy" id="2072580"/>
    <lineage>
        <taxon>Eukaryota</taxon>
        <taxon>Metazoa</taxon>
        <taxon>Ecdysozoa</taxon>
        <taxon>Tardigrada</taxon>
        <taxon>Eutardigrada</taxon>
        <taxon>Parachela</taxon>
        <taxon>Hypsibioidea</taxon>
        <taxon>Hypsibiidae</taxon>
        <taxon>Hypsibius</taxon>
    </lineage>
</organism>
<gene>
    <name evidence="1" type="ORF">BV898_10399</name>
</gene>
<dbReference type="EMBL" id="MTYJ01000089">
    <property type="protein sequence ID" value="OQV15389.1"/>
    <property type="molecule type" value="Genomic_DNA"/>
</dbReference>